<dbReference type="eggNOG" id="KOG1075">
    <property type="taxonomic scope" value="Eukaryota"/>
</dbReference>
<reference evidence="2" key="2">
    <citation type="submission" date="2015-06" db="UniProtKB">
        <authorList>
            <consortium name="EnsemblPlants"/>
        </authorList>
    </citation>
    <scope>IDENTIFICATION</scope>
</reference>
<protein>
    <submittedName>
        <fullName evidence="2">Uncharacterized protein</fullName>
    </submittedName>
</protein>
<dbReference type="HOGENOM" id="CLU_770202_0_0_1"/>
<evidence type="ECO:0000313" key="3">
    <source>
        <dbReference type="Proteomes" id="UP000032141"/>
    </source>
</evidence>
<keyword evidence="3" id="KW-1185">Reference proteome</keyword>
<evidence type="ECO:0000313" key="2">
    <source>
        <dbReference type="EnsemblPlants" id="Bo00692s050.1"/>
    </source>
</evidence>
<proteinExistence type="predicted"/>
<dbReference type="Proteomes" id="UP000032141">
    <property type="component" value="Unassembled WGS sequence"/>
</dbReference>
<dbReference type="AlphaFoldDB" id="A0A0D2ZQM2"/>
<evidence type="ECO:0000256" key="1">
    <source>
        <dbReference type="SAM" id="MobiDB-lite"/>
    </source>
</evidence>
<dbReference type="Gramene" id="Bo00692s050.1">
    <property type="protein sequence ID" value="Bo00692s050.1"/>
    <property type="gene ID" value="Bo00692s050"/>
</dbReference>
<organism evidence="2 3">
    <name type="scientific">Brassica oleracea var. oleracea</name>
    <dbReference type="NCBI Taxonomy" id="109376"/>
    <lineage>
        <taxon>Eukaryota</taxon>
        <taxon>Viridiplantae</taxon>
        <taxon>Streptophyta</taxon>
        <taxon>Embryophyta</taxon>
        <taxon>Tracheophyta</taxon>
        <taxon>Spermatophyta</taxon>
        <taxon>Magnoliopsida</taxon>
        <taxon>eudicotyledons</taxon>
        <taxon>Gunneridae</taxon>
        <taxon>Pentapetalae</taxon>
        <taxon>rosids</taxon>
        <taxon>malvids</taxon>
        <taxon>Brassicales</taxon>
        <taxon>Brassicaceae</taxon>
        <taxon>Brassiceae</taxon>
        <taxon>Brassica</taxon>
    </lineage>
</organism>
<name>A0A0D2ZQM2_BRAOL</name>
<reference evidence="2" key="1">
    <citation type="journal article" date="2014" name="Genome Biol.">
        <title>Transcriptome and methylome profiling reveals relics of genome dominance in the mesopolyploid Brassica oleracea.</title>
        <authorList>
            <person name="Parkin I.A."/>
            <person name="Koh C."/>
            <person name="Tang H."/>
            <person name="Robinson S.J."/>
            <person name="Kagale S."/>
            <person name="Clarke W.E."/>
            <person name="Town C.D."/>
            <person name="Nixon J."/>
            <person name="Krishnakumar V."/>
            <person name="Bidwell S.L."/>
            <person name="Denoeud F."/>
            <person name="Belcram H."/>
            <person name="Links M.G."/>
            <person name="Just J."/>
            <person name="Clarke C."/>
            <person name="Bender T."/>
            <person name="Huebert T."/>
            <person name="Mason A.S."/>
            <person name="Pires J.C."/>
            <person name="Barker G."/>
            <person name="Moore J."/>
            <person name="Walley P.G."/>
            <person name="Manoli S."/>
            <person name="Batley J."/>
            <person name="Edwards D."/>
            <person name="Nelson M.N."/>
            <person name="Wang X."/>
            <person name="Paterson A.H."/>
            <person name="King G."/>
            <person name="Bancroft I."/>
            <person name="Chalhoub B."/>
            <person name="Sharpe A.G."/>
        </authorList>
    </citation>
    <scope>NUCLEOTIDE SEQUENCE [LARGE SCALE GENOMIC DNA]</scope>
    <source>
        <strain evidence="2">cv. TO1000</strain>
    </source>
</reference>
<feature type="region of interest" description="Disordered" evidence="1">
    <location>
        <begin position="117"/>
        <end position="169"/>
    </location>
</feature>
<accession>A0A0D2ZQM2</accession>
<dbReference type="EnsemblPlants" id="Bo00692s050.1">
    <property type="protein sequence ID" value="Bo00692s050.1"/>
    <property type="gene ID" value="Bo00692s050"/>
</dbReference>
<sequence length="360" mass="40920">MRLGEGNSAKRLASTIVTPSRVDHDMDENVTKRTKGLTRSLSFTTLSDQEPVIVVGDNQIIGALNDMEIEDQQDDGMMECEMLHEDLLGLDLKEMEDTAAQHDSIIVTAGPDVKALKNSRKGTKATVPRKLSSSSHGAHTARESSKSRHHYQSLKKQRDQEDIPMIRSLAISPTHRRDTICWSYTKNGQYTVKSGYWVAVKRNMIRRNMRCDNYCPRCEELEETVTHAIFECRPALQAWALSSTPSSSQTFPISSIYANMDYLFWRKNSIDKDPLEIVRHVESECEAWYNAKDTIHVPAHAQIVEETKALSLGNICMVDGSWTSTNQFSGIGWVWKDSMRKIQLMGTWNLRRRETALHSE</sequence>